<comment type="similarity">
    <text evidence="1">Belongs to the histidine acid phosphatase family.</text>
</comment>
<accession>A0A8K1CQF7</accession>
<dbReference type="PROSITE" id="PS00778">
    <property type="entry name" value="HIS_ACID_PHOSPHAT_2"/>
    <property type="match status" value="1"/>
</dbReference>
<dbReference type="CDD" id="cd07061">
    <property type="entry name" value="HP_HAP_like"/>
    <property type="match status" value="1"/>
</dbReference>
<dbReference type="Pfam" id="PF00328">
    <property type="entry name" value="His_Phos_2"/>
    <property type="match status" value="1"/>
</dbReference>
<dbReference type="SUPFAM" id="SSF53254">
    <property type="entry name" value="Phosphoglycerate mutase-like"/>
    <property type="match status" value="1"/>
</dbReference>
<feature type="region of interest" description="Disordered" evidence="3">
    <location>
        <begin position="1"/>
        <end position="21"/>
    </location>
</feature>
<dbReference type="Gene3D" id="3.40.50.1240">
    <property type="entry name" value="Phosphoglycerate mutase-like"/>
    <property type="match status" value="1"/>
</dbReference>
<evidence type="ECO:0000256" key="3">
    <source>
        <dbReference type="SAM" id="MobiDB-lite"/>
    </source>
</evidence>
<evidence type="ECO:0000256" key="2">
    <source>
        <dbReference type="ARBA" id="ARBA00022801"/>
    </source>
</evidence>
<keyword evidence="2" id="KW-0378">Hydrolase</keyword>
<organism evidence="4 5">
    <name type="scientific">Pythium oligandrum</name>
    <name type="common">Mycoparasitic fungus</name>
    <dbReference type="NCBI Taxonomy" id="41045"/>
    <lineage>
        <taxon>Eukaryota</taxon>
        <taxon>Sar</taxon>
        <taxon>Stramenopiles</taxon>
        <taxon>Oomycota</taxon>
        <taxon>Peronosporomycetes</taxon>
        <taxon>Pythiales</taxon>
        <taxon>Pythiaceae</taxon>
        <taxon>Pythium</taxon>
    </lineage>
</organism>
<dbReference type="PANTHER" id="PTHR11567:SF110">
    <property type="entry name" value="2-PHOSPHOXYLOSE PHOSPHATASE 1"/>
    <property type="match status" value="1"/>
</dbReference>
<name>A0A8K1CQF7_PYTOL</name>
<dbReference type="PANTHER" id="PTHR11567">
    <property type="entry name" value="ACID PHOSPHATASE-RELATED"/>
    <property type="match status" value="1"/>
</dbReference>
<feature type="region of interest" description="Disordered" evidence="3">
    <location>
        <begin position="79"/>
        <end position="100"/>
    </location>
</feature>
<dbReference type="OrthoDB" id="10257284at2759"/>
<dbReference type="GO" id="GO:0016791">
    <property type="term" value="F:phosphatase activity"/>
    <property type="evidence" value="ECO:0007669"/>
    <property type="project" value="TreeGrafter"/>
</dbReference>
<evidence type="ECO:0000313" key="4">
    <source>
        <dbReference type="EMBL" id="TMW67926.1"/>
    </source>
</evidence>
<dbReference type="InterPro" id="IPR029033">
    <property type="entry name" value="His_PPase_superfam"/>
</dbReference>
<comment type="caution">
    <text evidence="4">The sequence shown here is derived from an EMBL/GenBank/DDBJ whole genome shotgun (WGS) entry which is preliminary data.</text>
</comment>
<evidence type="ECO:0000313" key="5">
    <source>
        <dbReference type="Proteomes" id="UP000794436"/>
    </source>
</evidence>
<protein>
    <recommendedName>
        <fullName evidence="6">Histidine acid phosphatase</fullName>
    </recommendedName>
</protein>
<dbReference type="InterPro" id="IPR050645">
    <property type="entry name" value="Histidine_acid_phosphatase"/>
</dbReference>
<sequence length="400" mass="44701">MTDAIAAATLPPPAPSSGLHHAGRDLKLKHVLFFHRHGDRSPILTKIGQKWKMTQEELDFWKSRLATEEQLNKLNSISKVVGSSPSEPPHSPPGQRQLSPLAQLSSNGVEHMIAKGKSLRDKYQAFIEESGLTSNPHDSVYVLSSNIDRTIQSVQCLLYGMFHSDDAQHVDNAPVFYVRTLEKNILAPSHAITIFNEIETIVSDDVAKRSAAEQAEIHALGEHFKQVLGIPADAKVPWTAIRDGLTCRKAHDMPFPEGITEDMFEKLNVYDTWLWHRLYTRFDFCHGAYKEGVAEVYNHLHRVVDPSAAQDSKPKISFFSAHDNSIVALVSALQLQVGPVLPEYGTVVAFEVYQDQTTSESYLHVLFEGRPVAFAGHEHDAVCPFSYFETRAKAFIDGKH</sequence>
<reference evidence="4" key="1">
    <citation type="submission" date="2019-03" db="EMBL/GenBank/DDBJ databases">
        <title>Long read genome sequence of the mycoparasitic Pythium oligandrum ATCC 38472 isolated from sugarbeet rhizosphere.</title>
        <authorList>
            <person name="Gaulin E."/>
        </authorList>
    </citation>
    <scope>NUCLEOTIDE SEQUENCE</scope>
    <source>
        <strain evidence="4">ATCC 38472_TT</strain>
    </source>
</reference>
<gene>
    <name evidence="4" type="ORF">Poli38472_007598</name>
</gene>
<dbReference type="InterPro" id="IPR033379">
    <property type="entry name" value="Acid_Pase_AS"/>
</dbReference>
<proteinExistence type="inferred from homology"/>
<evidence type="ECO:0000256" key="1">
    <source>
        <dbReference type="ARBA" id="ARBA00005375"/>
    </source>
</evidence>
<dbReference type="AlphaFoldDB" id="A0A8K1CQF7"/>
<dbReference type="EMBL" id="SPLM01000003">
    <property type="protein sequence ID" value="TMW67926.1"/>
    <property type="molecule type" value="Genomic_DNA"/>
</dbReference>
<keyword evidence="5" id="KW-1185">Reference proteome</keyword>
<evidence type="ECO:0008006" key="6">
    <source>
        <dbReference type="Google" id="ProtNLM"/>
    </source>
</evidence>
<dbReference type="Proteomes" id="UP000794436">
    <property type="component" value="Unassembled WGS sequence"/>
</dbReference>
<dbReference type="InterPro" id="IPR000560">
    <property type="entry name" value="His_Pase_clade-2"/>
</dbReference>